<dbReference type="Proteomes" id="UP000443153">
    <property type="component" value="Unassembled WGS sequence"/>
</dbReference>
<protein>
    <submittedName>
        <fullName evidence="1">Uncharacterized protein</fullName>
    </submittedName>
</protein>
<dbReference type="RefSeq" id="WP_154364547.1">
    <property type="nucleotide sequence ID" value="NZ_WKJH01000002.1"/>
</dbReference>
<dbReference type="EMBL" id="WKJH01000002">
    <property type="protein sequence ID" value="MRX63593.1"/>
    <property type="molecule type" value="Genomic_DNA"/>
</dbReference>
<organism evidence="1 2">
    <name type="scientific">Maribacter luteus</name>
    <dbReference type="NCBI Taxonomy" id="2594478"/>
    <lineage>
        <taxon>Bacteria</taxon>
        <taxon>Pseudomonadati</taxon>
        <taxon>Bacteroidota</taxon>
        <taxon>Flavobacteriia</taxon>
        <taxon>Flavobacteriales</taxon>
        <taxon>Flavobacteriaceae</taxon>
        <taxon>Maribacter</taxon>
    </lineage>
</organism>
<dbReference type="AlphaFoldDB" id="A0A6I2MIC3"/>
<name>A0A6I2MIC3_9FLAO</name>
<evidence type="ECO:0000313" key="2">
    <source>
        <dbReference type="Proteomes" id="UP000443153"/>
    </source>
</evidence>
<dbReference type="Gene3D" id="2.60.40.10">
    <property type="entry name" value="Immunoglobulins"/>
    <property type="match status" value="1"/>
</dbReference>
<accession>A0A6I2MIC3</accession>
<reference evidence="1 2" key="1">
    <citation type="submission" date="2019-11" db="EMBL/GenBank/DDBJ databases">
        <title>Maribacter lutea sp. nov., a marine bacterium isolated from intertidal sand.</title>
        <authorList>
            <person name="Liu A."/>
        </authorList>
    </citation>
    <scope>NUCLEOTIDE SEQUENCE [LARGE SCALE GENOMIC DNA]</scope>
    <source>
        <strain evidence="1 2">RZ05</strain>
    </source>
</reference>
<sequence length="229" mass="25313">MKTIKTHHILKVNYAFFILIASLQSCNKDDAPVVEAPVLSVTPNLTASYFQHGESPIPEVQWNGDRGKFGLENTIQGLSIDSETGQLSWDPSLPIGVHTVILFAYNEAGKDLASLTINNPFQGTFKGTYLPSTTFSNIVNRTMEINFNIDGTLSGYTQSELDDGTLLGPNYFSGNYVLLETKMEGTFEYEDGESTYPFDADLDQQGKLTGQYPAEFLTVAFELNVLIQQ</sequence>
<keyword evidence="2" id="KW-1185">Reference proteome</keyword>
<dbReference type="InterPro" id="IPR013783">
    <property type="entry name" value="Ig-like_fold"/>
</dbReference>
<dbReference type="PROSITE" id="PS51257">
    <property type="entry name" value="PROKAR_LIPOPROTEIN"/>
    <property type="match status" value="1"/>
</dbReference>
<gene>
    <name evidence="1" type="ORF">GJ691_05365</name>
</gene>
<evidence type="ECO:0000313" key="1">
    <source>
        <dbReference type="EMBL" id="MRX63593.1"/>
    </source>
</evidence>
<comment type="caution">
    <text evidence="1">The sequence shown here is derived from an EMBL/GenBank/DDBJ whole genome shotgun (WGS) entry which is preliminary data.</text>
</comment>
<proteinExistence type="predicted"/>
<dbReference type="OrthoDB" id="1163392at2"/>